<keyword evidence="9" id="KW-1185">Reference proteome</keyword>
<accession>A0A097QUD6</accession>
<evidence type="ECO:0000256" key="1">
    <source>
        <dbReference type="ARBA" id="ARBA00004651"/>
    </source>
</evidence>
<dbReference type="InterPro" id="IPR007208">
    <property type="entry name" value="MrpF/PhaF-like"/>
</dbReference>
<reference evidence="8 9" key="1">
    <citation type="journal article" date="2015" name="Int. J. Syst. Evol. Microbiol.">
        <title>Thermococcus eurythermalis sp. nov., a conditional piezophilic hyperthermophilic archaeon with a wide temperature range isolated from an oil-immersed chimney in the Guaymas Basin.</title>
        <authorList>
            <person name="Zhao W."/>
            <person name="Zeng X."/>
            <person name="Xiao X."/>
        </authorList>
    </citation>
    <scope>NUCLEOTIDE SEQUENCE [LARGE SCALE GENOMIC DNA]</scope>
    <source>
        <strain evidence="8 9">A501</strain>
    </source>
</reference>
<evidence type="ECO:0000256" key="7">
    <source>
        <dbReference type="SAM" id="Phobius"/>
    </source>
</evidence>
<feature type="transmembrane region" description="Helical" evidence="7">
    <location>
        <begin position="6"/>
        <end position="26"/>
    </location>
</feature>
<dbReference type="PANTHER" id="PTHR34702">
    <property type="entry name" value="NA(+)/H(+) ANTIPORTER SUBUNIT F1"/>
    <property type="match status" value="1"/>
</dbReference>
<keyword evidence="3" id="KW-1003">Cell membrane</keyword>
<dbReference type="GO" id="GO:0005886">
    <property type="term" value="C:plasma membrane"/>
    <property type="evidence" value="ECO:0007669"/>
    <property type="project" value="UniProtKB-SubCell"/>
</dbReference>
<protein>
    <submittedName>
        <fullName evidence="8">Monovalent cation/H+ antiporter subunit F</fullName>
    </submittedName>
</protein>
<evidence type="ECO:0000313" key="9">
    <source>
        <dbReference type="Proteomes" id="UP000029980"/>
    </source>
</evidence>
<dbReference type="KEGG" id="teu:TEU_06890"/>
<keyword evidence="4 7" id="KW-0812">Transmembrane</keyword>
<dbReference type="PANTHER" id="PTHR34702:SF1">
    <property type="entry name" value="NA(+)_H(+) ANTIPORTER SUBUNIT F"/>
    <property type="match status" value="1"/>
</dbReference>
<dbReference type="STRING" id="1505907.TEU_06890"/>
<comment type="subcellular location">
    <subcellularLocation>
        <location evidence="1">Cell membrane</location>
        <topology evidence="1">Multi-pass membrane protein</topology>
    </subcellularLocation>
</comment>
<dbReference type="EMBL" id="CP008887">
    <property type="protein sequence ID" value="AIU70074.1"/>
    <property type="molecule type" value="Genomic_DNA"/>
</dbReference>
<organism evidence="8 9">
    <name type="scientific">Thermococcus eurythermalis</name>
    <dbReference type="NCBI Taxonomy" id="1505907"/>
    <lineage>
        <taxon>Archaea</taxon>
        <taxon>Methanobacteriati</taxon>
        <taxon>Methanobacteriota</taxon>
        <taxon>Thermococci</taxon>
        <taxon>Thermococcales</taxon>
        <taxon>Thermococcaceae</taxon>
        <taxon>Thermococcus</taxon>
    </lineage>
</organism>
<dbReference type="NCBIfam" id="NF006243">
    <property type="entry name" value="PRK08381.1"/>
    <property type="match status" value="1"/>
</dbReference>
<dbReference type="RefSeq" id="WP_050003050.1">
    <property type="nucleotide sequence ID" value="NZ_CP008887.1"/>
</dbReference>
<keyword evidence="6 7" id="KW-0472">Membrane</keyword>
<evidence type="ECO:0000256" key="6">
    <source>
        <dbReference type="ARBA" id="ARBA00023136"/>
    </source>
</evidence>
<evidence type="ECO:0000256" key="3">
    <source>
        <dbReference type="ARBA" id="ARBA00022475"/>
    </source>
</evidence>
<dbReference type="GO" id="GO:0015385">
    <property type="term" value="F:sodium:proton antiporter activity"/>
    <property type="evidence" value="ECO:0007669"/>
    <property type="project" value="TreeGrafter"/>
</dbReference>
<keyword evidence="2" id="KW-0813">Transport</keyword>
<dbReference type="Proteomes" id="UP000029980">
    <property type="component" value="Chromosome"/>
</dbReference>
<evidence type="ECO:0000256" key="5">
    <source>
        <dbReference type="ARBA" id="ARBA00022989"/>
    </source>
</evidence>
<feature type="transmembrane region" description="Helical" evidence="7">
    <location>
        <begin position="63"/>
        <end position="83"/>
    </location>
</feature>
<sequence>MAEENLLVILPYAIAFLIFTATLVSYRVLFGPTLADRAVALNTATTKAAVIIAMLALLYDAPYLLDISIVLLMVNAVGGLIIAKYMEVRS</sequence>
<name>A0A097QUD6_9EURY</name>
<dbReference type="Pfam" id="PF04066">
    <property type="entry name" value="MrpF_PhaF"/>
    <property type="match status" value="1"/>
</dbReference>
<evidence type="ECO:0000256" key="2">
    <source>
        <dbReference type="ARBA" id="ARBA00022448"/>
    </source>
</evidence>
<proteinExistence type="predicted"/>
<evidence type="ECO:0000256" key="4">
    <source>
        <dbReference type="ARBA" id="ARBA00022692"/>
    </source>
</evidence>
<dbReference type="GeneID" id="25153163"/>
<dbReference type="HOGENOM" id="CLU_125825_2_0_2"/>
<gene>
    <name evidence="8" type="ORF">TEU_06890</name>
</gene>
<evidence type="ECO:0000313" key="8">
    <source>
        <dbReference type="EMBL" id="AIU70074.1"/>
    </source>
</evidence>
<dbReference type="OrthoDB" id="84883at2157"/>
<keyword evidence="5 7" id="KW-1133">Transmembrane helix</keyword>
<dbReference type="AlphaFoldDB" id="A0A097QUD6"/>